<feature type="domain" description="AMP-binding enzyme C-terminal" evidence="4">
    <location>
        <begin position="427"/>
        <end position="504"/>
    </location>
</feature>
<dbReference type="GO" id="GO:0031956">
    <property type="term" value="F:medium-chain fatty acid-CoA ligase activity"/>
    <property type="evidence" value="ECO:0007669"/>
    <property type="project" value="TreeGrafter"/>
</dbReference>
<keyword evidence="6" id="KW-1185">Reference proteome</keyword>
<dbReference type="KEGG" id="acab:QRX50_29625"/>
<evidence type="ECO:0000256" key="1">
    <source>
        <dbReference type="ARBA" id="ARBA00006432"/>
    </source>
</evidence>
<dbReference type="PANTHER" id="PTHR43201">
    <property type="entry name" value="ACYL-COA SYNTHETASE"/>
    <property type="match status" value="1"/>
</dbReference>
<reference evidence="5 6" key="1">
    <citation type="submission" date="2023-06" db="EMBL/GenBank/DDBJ databases">
        <authorList>
            <person name="Oyuntsetseg B."/>
            <person name="Kim S.B."/>
        </authorList>
    </citation>
    <scope>NUCLEOTIDE SEQUENCE [LARGE SCALE GENOMIC DNA]</scope>
    <source>
        <strain evidence="5 6">2-15</strain>
    </source>
</reference>
<dbReference type="CDD" id="cd04433">
    <property type="entry name" value="AFD_class_I"/>
    <property type="match status" value="1"/>
</dbReference>
<dbReference type="Gene3D" id="3.40.50.12780">
    <property type="entry name" value="N-terminal domain of ligase-like"/>
    <property type="match status" value="1"/>
</dbReference>
<keyword evidence="2" id="KW-0436">Ligase</keyword>
<sequence>MFRFEEVPSWTTPAVLAEVSAAHPDRTFVIAEDGELRYGEMAELVANVAVGFAARGLAPGERVGVLLTNGIRWCASYLAAHAAGLTVVPLNTWYRSDELRVVAERAELRAVITQDRIFGRNGRDLVSGVAAAGTPILTWNRGTATPDGIPEVTVADPLAALRAAPTIEAADALVLFTSGSTAEPKAVRLTQGGVVRTAHAIGERQGVTGSDRLWFGSPLFFVYGCSNALPNALTHAATLCVQEKFDAAAALAFIERHRCTVYYGIGPITRSLAAHPDLAARDISRLRTGTANATPEDLRLAIEVLGVREVCNAYGLTEGHGHSTITHHTDPPQLRMLSQGTALPTQELRIVVDGAPVGPGEPGEIQIRGLISPGYLDDGDRTAQGFAADGWFRTGDLGKLDVDGRLTYLGRSHELMKVNGINVSPLEIERVLVEHDDVDQAFVFGLPTPEGDETVACVLVSTAAHDDLADRVRTWLRTRIAGYKVPSTIKVTTADQLPLTATGKVSKRSMKEQLSG</sequence>
<evidence type="ECO:0000256" key="2">
    <source>
        <dbReference type="ARBA" id="ARBA00022598"/>
    </source>
</evidence>
<dbReference type="EMBL" id="CP127294">
    <property type="protein sequence ID" value="WIX75649.1"/>
    <property type="molecule type" value="Genomic_DNA"/>
</dbReference>
<accession>A0A9Y2I9T7</accession>
<gene>
    <name evidence="5" type="ORF">QRX50_29625</name>
</gene>
<dbReference type="RefSeq" id="WP_285966414.1">
    <property type="nucleotide sequence ID" value="NZ_CP127294.1"/>
</dbReference>
<dbReference type="SUPFAM" id="SSF56801">
    <property type="entry name" value="Acetyl-CoA synthetase-like"/>
    <property type="match status" value="1"/>
</dbReference>
<evidence type="ECO:0000259" key="4">
    <source>
        <dbReference type="Pfam" id="PF13193"/>
    </source>
</evidence>
<comment type="similarity">
    <text evidence="1">Belongs to the ATP-dependent AMP-binding enzyme family.</text>
</comment>
<evidence type="ECO:0000259" key="3">
    <source>
        <dbReference type="Pfam" id="PF00501"/>
    </source>
</evidence>
<feature type="domain" description="AMP-dependent synthetase/ligase" evidence="3">
    <location>
        <begin position="18"/>
        <end position="375"/>
    </location>
</feature>
<proteinExistence type="inferred from homology"/>
<dbReference type="Pfam" id="PF13193">
    <property type="entry name" value="AMP-binding_C"/>
    <property type="match status" value="1"/>
</dbReference>
<dbReference type="Pfam" id="PF00501">
    <property type="entry name" value="AMP-binding"/>
    <property type="match status" value="1"/>
</dbReference>
<dbReference type="GO" id="GO:0006631">
    <property type="term" value="P:fatty acid metabolic process"/>
    <property type="evidence" value="ECO:0007669"/>
    <property type="project" value="TreeGrafter"/>
</dbReference>
<protein>
    <submittedName>
        <fullName evidence="5">Class I adenylate-forming enzyme family protein</fullName>
    </submittedName>
</protein>
<dbReference type="AlphaFoldDB" id="A0A9Y2I9T7"/>
<dbReference type="Gene3D" id="3.30.300.30">
    <property type="match status" value="1"/>
</dbReference>
<evidence type="ECO:0000313" key="5">
    <source>
        <dbReference type="EMBL" id="WIX75649.1"/>
    </source>
</evidence>
<dbReference type="InterPro" id="IPR000873">
    <property type="entry name" value="AMP-dep_synth/lig_dom"/>
</dbReference>
<dbReference type="InterPro" id="IPR042099">
    <property type="entry name" value="ANL_N_sf"/>
</dbReference>
<organism evidence="5 6">
    <name type="scientific">Amycolatopsis carbonis</name>
    <dbReference type="NCBI Taxonomy" id="715471"/>
    <lineage>
        <taxon>Bacteria</taxon>
        <taxon>Bacillati</taxon>
        <taxon>Actinomycetota</taxon>
        <taxon>Actinomycetes</taxon>
        <taxon>Pseudonocardiales</taxon>
        <taxon>Pseudonocardiaceae</taxon>
        <taxon>Amycolatopsis</taxon>
    </lineage>
</organism>
<dbReference type="Proteomes" id="UP001236014">
    <property type="component" value="Chromosome"/>
</dbReference>
<dbReference type="PANTHER" id="PTHR43201:SF5">
    <property type="entry name" value="MEDIUM-CHAIN ACYL-COA LIGASE ACSF2, MITOCHONDRIAL"/>
    <property type="match status" value="1"/>
</dbReference>
<name>A0A9Y2I9T7_9PSEU</name>
<dbReference type="InterPro" id="IPR025110">
    <property type="entry name" value="AMP-bd_C"/>
</dbReference>
<evidence type="ECO:0000313" key="6">
    <source>
        <dbReference type="Proteomes" id="UP001236014"/>
    </source>
</evidence>
<dbReference type="InterPro" id="IPR045851">
    <property type="entry name" value="AMP-bd_C_sf"/>
</dbReference>